<dbReference type="Proteomes" id="UP000070258">
    <property type="component" value="Unassembled WGS sequence"/>
</dbReference>
<proteinExistence type="predicted"/>
<reference evidence="2" key="1">
    <citation type="submission" date="2016-02" db="EMBL/GenBank/DDBJ databases">
        <authorList>
            <person name="Wen L."/>
            <person name="He K."/>
            <person name="Yang H."/>
        </authorList>
    </citation>
    <scope>NUCLEOTIDE SEQUENCE [LARGE SCALE GENOMIC DNA]</scope>
    <source>
        <strain evidence="2">JCM 15929</strain>
    </source>
</reference>
<name>A0A138AUD7_9ACTN</name>
<dbReference type="AlphaFoldDB" id="A0A138AUD7"/>
<protein>
    <recommendedName>
        <fullName evidence="3">Transposase</fullName>
    </recommendedName>
</protein>
<organism evidence="1 2">
    <name type="scientific">Tsukamurella pseudospumae</name>
    <dbReference type="NCBI Taxonomy" id="239498"/>
    <lineage>
        <taxon>Bacteria</taxon>
        <taxon>Bacillati</taxon>
        <taxon>Actinomycetota</taxon>
        <taxon>Actinomycetes</taxon>
        <taxon>Mycobacteriales</taxon>
        <taxon>Tsukamurellaceae</taxon>
        <taxon>Tsukamurella</taxon>
    </lineage>
</organism>
<gene>
    <name evidence="1" type="ORF">AXK60_21335</name>
</gene>
<evidence type="ECO:0000313" key="2">
    <source>
        <dbReference type="Proteomes" id="UP000070258"/>
    </source>
</evidence>
<evidence type="ECO:0008006" key="3">
    <source>
        <dbReference type="Google" id="ProtNLM"/>
    </source>
</evidence>
<dbReference type="EMBL" id="LSRF01000007">
    <property type="protein sequence ID" value="KXP14044.1"/>
    <property type="molecule type" value="Genomic_DNA"/>
</dbReference>
<evidence type="ECO:0000313" key="1">
    <source>
        <dbReference type="EMBL" id="KXP14044.1"/>
    </source>
</evidence>
<sequence>MSFRHAGRMRHLGIGIEHAGKRGIAVADDHTITVIHLDTGEVIASNNIQPDKTYWRNTQKAPGRWPGASS</sequence>
<accession>A0A138AUD7</accession>
<comment type="caution">
    <text evidence="1">The sequence shown here is derived from an EMBL/GenBank/DDBJ whole genome shotgun (WGS) entry which is preliminary data.</text>
</comment>